<proteinExistence type="predicted"/>
<accession>A0A9W7F6F4</accession>
<dbReference type="GO" id="GO:0005509">
    <property type="term" value="F:calcium ion binding"/>
    <property type="evidence" value="ECO:0007669"/>
    <property type="project" value="TreeGrafter"/>
</dbReference>
<comment type="caution">
    <text evidence="6">The sequence shown here is derived from an EMBL/GenBank/DDBJ whole genome shotgun (WGS) entry which is preliminary data.</text>
</comment>
<organism evidence="6 7">
    <name type="scientific">Triparma retinervis</name>
    <dbReference type="NCBI Taxonomy" id="2557542"/>
    <lineage>
        <taxon>Eukaryota</taxon>
        <taxon>Sar</taxon>
        <taxon>Stramenopiles</taxon>
        <taxon>Ochrophyta</taxon>
        <taxon>Bolidophyceae</taxon>
        <taxon>Parmales</taxon>
        <taxon>Triparmaceae</taxon>
        <taxon>Triparma</taxon>
    </lineage>
</organism>
<dbReference type="GO" id="GO:0016020">
    <property type="term" value="C:membrane"/>
    <property type="evidence" value="ECO:0007669"/>
    <property type="project" value="TreeGrafter"/>
</dbReference>
<dbReference type="PANTHER" id="PTHR45911">
    <property type="entry name" value="C2 DOMAIN-CONTAINING PROTEIN"/>
    <property type="match status" value="1"/>
</dbReference>
<feature type="transmembrane region" description="Helical" evidence="4">
    <location>
        <begin position="1365"/>
        <end position="1391"/>
    </location>
</feature>
<protein>
    <recommendedName>
        <fullName evidence="5">C2 domain-containing protein</fullName>
    </recommendedName>
</protein>
<evidence type="ECO:0000256" key="4">
    <source>
        <dbReference type="SAM" id="Phobius"/>
    </source>
</evidence>
<keyword evidence="4" id="KW-1133">Transmembrane helix</keyword>
<reference evidence="6" key="1">
    <citation type="submission" date="2022-07" db="EMBL/GenBank/DDBJ databases">
        <title>Genome analysis of Parmales, a sister group of diatoms, reveals the evolutionary specialization of diatoms from phago-mixotrophs to photoautotrophs.</title>
        <authorList>
            <person name="Ban H."/>
            <person name="Sato S."/>
            <person name="Yoshikawa S."/>
            <person name="Kazumasa Y."/>
            <person name="Nakamura Y."/>
            <person name="Ichinomiya M."/>
            <person name="Saitoh K."/>
            <person name="Sato N."/>
            <person name="Blanc-Mathieu R."/>
            <person name="Endo H."/>
            <person name="Kuwata A."/>
            <person name="Ogata H."/>
        </authorList>
    </citation>
    <scope>NUCLEOTIDE SEQUENCE</scope>
</reference>
<evidence type="ECO:0000259" key="5">
    <source>
        <dbReference type="PROSITE" id="PS50004"/>
    </source>
</evidence>
<dbReference type="CDD" id="cd00030">
    <property type="entry name" value="C2"/>
    <property type="match status" value="2"/>
</dbReference>
<feature type="transmembrane region" description="Helical" evidence="4">
    <location>
        <begin position="664"/>
        <end position="683"/>
    </location>
</feature>
<dbReference type="InterPro" id="IPR035892">
    <property type="entry name" value="C2_domain_sf"/>
</dbReference>
<dbReference type="Pfam" id="PF00168">
    <property type="entry name" value="C2"/>
    <property type="match status" value="3"/>
</dbReference>
<feature type="transmembrane region" description="Helical" evidence="4">
    <location>
        <begin position="797"/>
        <end position="816"/>
    </location>
</feature>
<feature type="compositionally biased region" description="Basic and acidic residues" evidence="3">
    <location>
        <begin position="1201"/>
        <end position="1212"/>
    </location>
</feature>
<feature type="transmembrane region" description="Helical" evidence="4">
    <location>
        <begin position="754"/>
        <end position="777"/>
    </location>
</feature>
<dbReference type="EMBL" id="BRXZ01000102">
    <property type="protein sequence ID" value="GMI05140.1"/>
    <property type="molecule type" value="Genomic_DNA"/>
</dbReference>
<dbReference type="InterPro" id="IPR000008">
    <property type="entry name" value="C2_dom"/>
</dbReference>
<feature type="transmembrane region" description="Helical" evidence="4">
    <location>
        <begin position="571"/>
        <end position="593"/>
    </location>
</feature>
<evidence type="ECO:0000256" key="1">
    <source>
        <dbReference type="ARBA" id="ARBA00022723"/>
    </source>
</evidence>
<keyword evidence="1" id="KW-0479">Metal-binding</keyword>
<evidence type="ECO:0000256" key="2">
    <source>
        <dbReference type="ARBA" id="ARBA00022837"/>
    </source>
</evidence>
<feature type="domain" description="C2" evidence="5">
    <location>
        <begin position="380"/>
        <end position="514"/>
    </location>
</feature>
<dbReference type="SMART" id="SM00239">
    <property type="entry name" value="C2"/>
    <property type="match status" value="2"/>
</dbReference>
<dbReference type="OrthoDB" id="73919at2759"/>
<dbReference type="PANTHER" id="PTHR45911:SF4">
    <property type="entry name" value="MULTIPLE C2 AND TRANSMEMBRANE DOMAIN-CONTAINING PROTEIN"/>
    <property type="match status" value="1"/>
</dbReference>
<keyword evidence="4" id="KW-0812">Transmembrane</keyword>
<feature type="transmembrane region" description="Helical" evidence="4">
    <location>
        <begin position="599"/>
        <end position="622"/>
    </location>
</feature>
<name>A0A9W7F6F4_9STRA</name>
<keyword evidence="4" id="KW-0472">Membrane</keyword>
<feature type="region of interest" description="Disordered" evidence="3">
    <location>
        <begin position="1181"/>
        <end position="1231"/>
    </location>
</feature>
<feature type="region of interest" description="Disordered" evidence="3">
    <location>
        <begin position="1496"/>
        <end position="1575"/>
    </location>
</feature>
<dbReference type="PROSITE" id="PS50004">
    <property type="entry name" value="C2"/>
    <property type="match status" value="2"/>
</dbReference>
<dbReference type="Proteomes" id="UP001165082">
    <property type="component" value="Unassembled WGS sequence"/>
</dbReference>
<evidence type="ECO:0000256" key="3">
    <source>
        <dbReference type="SAM" id="MobiDB-lite"/>
    </source>
</evidence>
<dbReference type="SUPFAM" id="SSF49562">
    <property type="entry name" value="C2 domain (Calcium/lipid-binding domain, CaLB)"/>
    <property type="match status" value="2"/>
</dbReference>
<evidence type="ECO:0000313" key="6">
    <source>
        <dbReference type="EMBL" id="GMI05140.1"/>
    </source>
</evidence>
<keyword evidence="7" id="KW-1185">Reference proteome</keyword>
<evidence type="ECO:0000313" key="7">
    <source>
        <dbReference type="Proteomes" id="UP001165082"/>
    </source>
</evidence>
<sequence length="1575" mass="175976">MSLAFFKKLRRKRKSNAEAMVQLPDDQPEELIDVAMTSANKLPSGLGSIGKLELLEIRRESIPAPRVNRTGDDALDGRETDAMVDRLSAATKFAIAREKVAERVWNNVLPFAIIVAMILSNSFMQQGLHEIVKEFQKVCGAADVHVAWAGDVSVGVGSAINATRSAVEQIDDYQKDLQRRFDDIVFKFSECKDVSQFNTVEERVEFLEKTRTELRKFNSFVMEYADVPMAYVDIFESACLVLPAVLRMSPFFSVPNSLCVGSTVVSDLLKDLQNDANETSTGYLKKLDDELEKWAAMSIVPSDELCVDLEFDAESSNVGLETQALKDTVMDFIDKIDEAVKYLNALTYSFSVTSSFSDTFTTADVFGITLAVFVIATLLDMTVIFLPKPTNAKVQVGKRKLIVEVVEAGGLVAKDITGFSDPYCVVSTYPPPLVTLENGKKIFGDTKKKRTKVVYGTLNPVFKQYFTFYLEGHEKELRVEMYDKDILSIDDYMGEIRIDLGTVTTVPTPTYVWNELLNFDHPLEEVTGALKVRCHYVEPWLSEETSTVVRENLQAVVDFATSSVLRRMIHLIAIAFNICIVGVGVAFVCLSSITLVFPHYYLCVGLEGVVSSIFGLFFDMIVDGIDFASQIIPSVTIDKTMSLERPKFECEVFRTVEFDSASKFFLWGSLLAVGVQFNVFALLSHKYGKPKSIFKKKKMVKKKAGSGDEKRVLEEVVEDAIRKSEVAEEERNSSLLQTASERPKTTAVSSVSKVLGRICNLICCPCRVVSLVFIYFWKICRLVVKYAYRIVRRAMKFCRACLYYIMCCPCLLYAWFKDLDDGERMARHPNFYAFARFFKNYSGAVFTFALLVVGNSLLVDGLSRTVTDFSEAFAPGTPYIGWVGNISVDFRNSTDYLREKVDELSDYDEELLRVIDGVFNVTSDKCDVAESFIDGLGEKLESVKNFAIDKTEDATDFLETIVNACHEITQSIDPVLFSSPWFSVPTQLCDGGEYVLEMAKKGIEVVDESVEKGLELLNSDESDCAELVSFLEAAPVIDYLDLAGEGLDIAAIKVLEVLDGLERYLDMVGGSASWGGEAVEVAMDVDVFKYIAGLFTICQIVTALLLFSPSISQERNPHGRERIIVEIGRGHDLAAKDLTTRPGGKATSDPYVVVSCGNHKFKTKYKSKDLNPDFGTTFKWRRDDEEKEEEEEEEEEDSAEEDRKGGRGGGRDTKKRKSSLEVEGDDEDNDTLHYFDKMIDDMGVGKEILREGEGPKGGEIVIQVYDHDFIGVDEFMGEVRIAVDNLKFDKNVDIVKHQLMRSEKYPREFVQGTLELRAFRMEKWRWLECCGRRCVGDETEDCFDKAIRGVLLTCFKTLQKSIVHYFYFLCNITLLSVYLGLLIFCGTILYLPWESFCRTGQDGLAGVFGLVELMIEEGGKLTSELMGVGSIEATLGLSAPEFRCAYLGSKEHEDGVRVVLVGLLMCCLAQYHVFGVISHKYEVLSSLHYKRKAERKTLERVGGEEGGGEEGGTNPLRRGVGKNSKWNVVREAKAHGKLGDALKSQKRREGGGGGASTTKQTNAMMLHAESIRGGP</sequence>
<feature type="transmembrane region" description="Helical" evidence="4">
    <location>
        <begin position="841"/>
        <end position="859"/>
    </location>
</feature>
<keyword evidence="2" id="KW-0106">Calcium</keyword>
<dbReference type="Gene3D" id="2.60.40.150">
    <property type="entry name" value="C2 domain"/>
    <property type="match status" value="2"/>
</dbReference>
<feature type="domain" description="C2" evidence="5">
    <location>
        <begin position="1105"/>
        <end position="1296"/>
    </location>
</feature>
<feature type="compositionally biased region" description="Acidic residues" evidence="3">
    <location>
        <begin position="1185"/>
        <end position="1200"/>
    </location>
</feature>
<feature type="compositionally biased region" description="Basic and acidic residues" evidence="3">
    <location>
        <begin position="1528"/>
        <end position="1540"/>
    </location>
</feature>
<gene>
    <name evidence="6" type="ORF">TrRE_jg2673</name>
</gene>
<feature type="transmembrane region" description="Helical" evidence="4">
    <location>
        <begin position="365"/>
        <end position="386"/>
    </location>
</feature>